<comment type="similarity">
    <text evidence="1">Belongs to the paxM FAD-dependent monooxygenase family.</text>
</comment>
<dbReference type="PANTHER" id="PTHR13789:SF309">
    <property type="entry name" value="PUTATIVE (AFU_ORTHOLOGUE AFUA_6G14510)-RELATED"/>
    <property type="match status" value="1"/>
</dbReference>
<dbReference type="PRINTS" id="PR00420">
    <property type="entry name" value="RNGMNOXGNASE"/>
</dbReference>
<evidence type="ECO:0000256" key="4">
    <source>
        <dbReference type="ARBA" id="ARBA00023002"/>
    </source>
</evidence>
<dbReference type="InterPro" id="IPR002938">
    <property type="entry name" value="FAD-bd"/>
</dbReference>
<keyword evidence="4" id="KW-0560">Oxidoreductase</keyword>
<name>F8P3H5_SERL9</name>
<sequence length="511" mass="56558">MPSSPSPPPSTFPLGQTPLLFESRNRSMSTSSRKAALNIDFIIVGGGITGLAAAYRLSEAGHNVHVLEKAPGPAKLSGGIRCPPNLTKVLVEWGLADKLVEEAQAVRVRGSLFHSMDSGNVVGYLEWQEDVLQESGAEFLLLHYEDLHRMLYDLAISCGARVSYNSNVASVSAEPPRVVLTSGEEFTADVIIGADGKHSIVRETIEGEVVQSVPSGISLYTAMVPRDMLKDDPELCALSNVESQRGPEYPIWMGSGCSALAHPVRGGSEFCVQLTWPDDKLDEEDAKLEGWYVPWPVKNLCLDGCDPRLQRLISLSTTCQREKFVKQSFAKDWADETGRLLLIGDAAHPFFACGTQSCSIHIEDAEVLGILFSRLNDWDQVPSLAEAFQELRYKRCHAVNVYEQQSFESLRAPNGPEQVERDRVLHTMLVNVHNPRDETTGRDQWEAISEIFGYSATEAAEDWWVQWGVLRERSKAGATHDGLQMTYEVTEITVSPQLQDYGFIMQDTTVV</sequence>
<dbReference type="InterPro" id="IPR050493">
    <property type="entry name" value="FAD-dep_Monooxygenase_BioMet"/>
</dbReference>
<reference evidence="7" key="1">
    <citation type="submission" date="2011-04" db="EMBL/GenBank/DDBJ databases">
        <title>Evolution of plant cell wall degrading machinery underlies the functional diversity of forest fungi.</title>
        <authorList>
            <consortium name="US DOE Joint Genome Institute (JGI-PGF)"/>
            <person name="Eastwood D.C."/>
            <person name="Floudas D."/>
            <person name="Binder M."/>
            <person name="Majcherczyk A."/>
            <person name="Schneider P."/>
            <person name="Aerts A."/>
            <person name="Asiegbu F.O."/>
            <person name="Baker S.E."/>
            <person name="Barry K."/>
            <person name="Bendiksby M."/>
            <person name="Blumentritt M."/>
            <person name="Coutinho P.M."/>
            <person name="Cullen D."/>
            <person name="Cullen D."/>
            <person name="Gathman A."/>
            <person name="Goodell B."/>
            <person name="Henrissat B."/>
            <person name="Ihrmark K."/>
            <person name="Kauserud H."/>
            <person name="Kohler A."/>
            <person name="LaButti K."/>
            <person name="Lapidus A."/>
            <person name="Lavin J.L."/>
            <person name="Lee Y.-H."/>
            <person name="Lindquist E."/>
            <person name="Lilly W."/>
            <person name="Lucas S."/>
            <person name="Morin E."/>
            <person name="Murat C."/>
            <person name="Oguiza J.A."/>
            <person name="Park J."/>
            <person name="Pisabarro A.G."/>
            <person name="Riley R."/>
            <person name="Rosling A."/>
            <person name="Salamov A."/>
            <person name="Schmidt O."/>
            <person name="Schmutz J."/>
            <person name="Skrede I."/>
            <person name="Stenlid J."/>
            <person name="Wiebenga A."/>
            <person name="Xie X."/>
            <person name="Kues U."/>
            <person name="Hibbett D.S."/>
            <person name="Hoffmeister D."/>
            <person name="Hogberg N."/>
            <person name="Martin F."/>
            <person name="Grigoriev I.V."/>
            <person name="Watkinson S.C."/>
        </authorList>
    </citation>
    <scope>NUCLEOTIDE SEQUENCE</scope>
    <source>
        <strain evidence="7">S7.9</strain>
    </source>
</reference>
<dbReference type="InterPro" id="IPR036188">
    <property type="entry name" value="FAD/NAD-bd_sf"/>
</dbReference>
<keyword evidence="3" id="KW-0274">FAD</keyword>
<dbReference type="GO" id="GO:0004497">
    <property type="term" value="F:monooxygenase activity"/>
    <property type="evidence" value="ECO:0007669"/>
    <property type="project" value="UniProtKB-KW"/>
</dbReference>
<feature type="domain" description="FAD-binding" evidence="6">
    <location>
        <begin position="40"/>
        <end position="371"/>
    </location>
</feature>
<dbReference type="EMBL" id="GL945437">
    <property type="protein sequence ID" value="EGO22075.1"/>
    <property type="molecule type" value="Genomic_DNA"/>
</dbReference>
<dbReference type="Proteomes" id="UP000008064">
    <property type="component" value="Unassembled WGS sequence"/>
</dbReference>
<evidence type="ECO:0000256" key="2">
    <source>
        <dbReference type="ARBA" id="ARBA00022630"/>
    </source>
</evidence>
<dbReference type="Gene3D" id="3.50.50.60">
    <property type="entry name" value="FAD/NAD(P)-binding domain"/>
    <property type="match status" value="1"/>
</dbReference>
<dbReference type="PANTHER" id="PTHR13789">
    <property type="entry name" value="MONOOXYGENASE"/>
    <property type="match status" value="1"/>
</dbReference>
<dbReference type="AlphaFoldDB" id="F8P3H5"/>
<dbReference type="OrthoDB" id="1878542at2759"/>
<evidence type="ECO:0000256" key="5">
    <source>
        <dbReference type="ARBA" id="ARBA00023033"/>
    </source>
</evidence>
<keyword evidence="2" id="KW-0285">Flavoprotein</keyword>
<dbReference type="RefSeq" id="XP_007320613.1">
    <property type="nucleotide sequence ID" value="XM_007320551.1"/>
</dbReference>
<dbReference type="HOGENOM" id="CLU_009665_19_3_1"/>
<evidence type="ECO:0000313" key="7">
    <source>
        <dbReference type="EMBL" id="EGO22075.1"/>
    </source>
</evidence>
<accession>F8P3H5</accession>
<dbReference type="KEGG" id="sla:SERLADRAFT_357094"/>
<organism>
    <name type="scientific">Serpula lacrymans var. lacrymans (strain S7.9)</name>
    <name type="common">Dry rot fungus</name>
    <dbReference type="NCBI Taxonomy" id="578457"/>
    <lineage>
        <taxon>Eukaryota</taxon>
        <taxon>Fungi</taxon>
        <taxon>Dikarya</taxon>
        <taxon>Basidiomycota</taxon>
        <taxon>Agaricomycotina</taxon>
        <taxon>Agaricomycetes</taxon>
        <taxon>Agaricomycetidae</taxon>
        <taxon>Boletales</taxon>
        <taxon>Coniophorineae</taxon>
        <taxon>Serpulaceae</taxon>
        <taxon>Serpula</taxon>
    </lineage>
</organism>
<proteinExistence type="inferred from homology"/>
<evidence type="ECO:0000259" key="6">
    <source>
        <dbReference type="Pfam" id="PF01494"/>
    </source>
</evidence>
<evidence type="ECO:0000256" key="3">
    <source>
        <dbReference type="ARBA" id="ARBA00022827"/>
    </source>
</evidence>
<dbReference type="Pfam" id="PF01494">
    <property type="entry name" value="FAD_binding_3"/>
    <property type="match status" value="1"/>
</dbReference>
<keyword evidence="5" id="KW-0503">Monooxygenase</keyword>
<protein>
    <recommendedName>
        <fullName evidence="6">FAD-binding domain-containing protein</fullName>
    </recommendedName>
</protein>
<gene>
    <name evidence="7" type="ORF">SERLADRAFT_357094</name>
</gene>
<dbReference type="SUPFAM" id="SSF51905">
    <property type="entry name" value="FAD/NAD(P)-binding domain"/>
    <property type="match status" value="1"/>
</dbReference>
<evidence type="ECO:0000256" key="1">
    <source>
        <dbReference type="ARBA" id="ARBA00007992"/>
    </source>
</evidence>
<dbReference type="GO" id="GO:0071949">
    <property type="term" value="F:FAD binding"/>
    <property type="evidence" value="ECO:0007669"/>
    <property type="project" value="InterPro"/>
</dbReference>
<dbReference type="GeneID" id="18809554"/>